<dbReference type="PIRSF" id="PIRSF016557">
    <property type="entry name" value="Caps_synth_CpsB"/>
    <property type="match status" value="1"/>
</dbReference>
<dbReference type="SUPFAM" id="SSF89550">
    <property type="entry name" value="PHP domain-like"/>
    <property type="match status" value="1"/>
</dbReference>
<dbReference type="InterPro" id="IPR016195">
    <property type="entry name" value="Pol/histidinol_Pase-like"/>
</dbReference>
<reference evidence="6" key="1">
    <citation type="journal article" date="2019" name="Int. J. Syst. Evol. Microbiol.">
        <title>The Global Catalogue of Microorganisms (GCM) 10K type strain sequencing project: providing services to taxonomists for standard genome sequencing and annotation.</title>
        <authorList>
            <consortium name="The Broad Institute Genomics Platform"/>
            <consortium name="The Broad Institute Genome Sequencing Center for Infectious Disease"/>
            <person name="Wu L."/>
            <person name="Ma J."/>
        </authorList>
    </citation>
    <scope>NUCLEOTIDE SEQUENCE [LARGE SCALE GENOMIC DNA]</scope>
    <source>
        <strain evidence="6">JCM 17064</strain>
    </source>
</reference>
<gene>
    <name evidence="5" type="ORF">GCM10022386_12180</name>
</gene>
<dbReference type="Gene3D" id="3.20.20.140">
    <property type="entry name" value="Metal-dependent hydrolases"/>
    <property type="match status" value="1"/>
</dbReference>
<dbReference type="EC" id="3.1.3.48" evidence="2"/>
<dbReference type="PANTHER" id="PTHR39181">
    <property type="entry name" value="TYROSINE-PROTEIN PHOSPHATASE YWQE"/>
    <property type="match status" value="1"/>
</dbReference>
<dbReference type="Pfam" id="PF19567">
    <property type="entry name" value="CpsB_CapC"/>
    <property type="match status" value="1"/>
</dbReference>
<evidence type="ECO:0000256" key="2">
    <source>
        <dbReference type="ARBA" id="ARBA00013064"/>
    </source>
</evidence>
<sequence>MDIHSHLLPGIDDGSKSVEETASLMTQMNGLGINHFITTPHIFTNVWDNTEAVITKKLGDTKLELKHKNCYDTFEAGAEYMLDSFFLKRLETEKLLTLKNNYLLVEMSYLNPPIQLFEILFEIQLAGYKPILAHPERYLFYHKNHKEFHKLKNSGCFFQLNLLATVGYYGKNIETVAEKLLHDNFYDFVGSDIHHQKHLDALHNMVKIKSLPELEKAFNNNLFFL</sequence>
<evidence type="ECO:0000256" key="1">
    <source>
        <dbReference type="ARBA" id="ARBA00005750"/>
    </source>
</evidence>
<comment type="similarity">
    <text evidence="1">Belongs to the metallo-dependent hydrolases superfamily. CpsB/CapC family.</text>
</comment>
<keyword evidence="3" id="KW-0378">Hydrolase</keyword>
<name>A0ABP7TQU3_9FLAO</name>
<dbReference type="InterPro" id="IPR016667">
    <property type="entry name" value="Caps_polysacc_synth_CpsB/CapC"/>
</dbReference>
<proteinExistence type="inferred from homology"/>
<keyword evidence="6" id="KW-1185">Reference proteome</keyword>
<organism evidence="5 6">
    <name type="scientific">Flavobacterium cheonhonense</name>
    <dbReference type="NCBI Taxonomy" id="706185"/>
    <lineage>
        <taxon>Bacteria</taxon>
        <taxon>Pseudomonadati</taxon>
        <taxon>Bacteroidota</taxon>
        <taxon>Flavobacteriia</taxon>
        <taxon>Flavobacteriales</taxon>
        <taxon>Flavobacteriaceae</taxon>
        <taxon>Flavobacterium</taxon>
    </lineage>
</organism>
<comment type="caution">
    <text evidence="5">The sequence shown here is derived from an EMBL/GenBank/DDBJ whole genome shotgun (WGS) entry which is preliminary data.</text>
</comment>
<comment type="catalytic activity">
    <reaction evidence="4">
        <text>O-phospho-L-tyrosyl-[protein] + H2O = L-tyrosyl-[protein] + phosphate</text>
        <dbReference type="Rhea" id="RHEA:10684"/>
        <dbReference type="Rhea" id="RHEA-COMP:10136"/>
        <dbReference type="Rhea" id="RHEA-COMP:20101"/>
        <dbReference type="ChEBI" id="CHEBI:15377"/>
        <dbReference type="ChEBI" id="CHEBI:43474"/>
        <dbReference type="ChEBI" id="CHEBI:46858"/>
        <dbReference type="ChEBI" id="CHEBI:61978"/>
        <dbReference type="EC" id="3.1.3.48"/>
    </reaction>
</comment>
<accession>A0ABP7TQU3</accession>
<dbReference type="PANTHER" id="PTHR39181:SF1">
    <property type="entry name" value="TYROSINE-PROTEIN PHOSPHATASE YWQE"/>
    <property type="match status" value="1"/>
</dbReference>
<evidence type="ECO:0000256" key="4">
    <source>
        <dbReference type="ARBA" id="ARBA00051722"/>
    </source>
</evidence>
<dbReference type="EMBL" id="BAABCR010000014">
    <property type="protein sequence ID" value="GAA4029883.1"/>
    <property type="molecule type" value="Genomic_DNA"/>
</dbReference>
<protein>
    <recommendedName>
        <fullName evidence="2">protein-tyrosine-phosphatase</fullName>
        <ecNumber evidence="2">3.1.3.48</ecNumber>
    </recommendedName>
</protein>
<dbReference type="Proteomes" id="UP001500968">
    <property type="component" value="Unassembled WGS sequence"/>
</dbReference>
<evidence type="ECO:0000256" key="3">
    <source>
        <dbReference type="ARBA" id="ARBA00022801"/>
    </source>
</evidence>
<evidence type="ECO:0000313" key="6">
    <source>
        <dbReference type="Proteomes" id="UP001500968"/>
    </source>
</evidence>
<evidence type="ECO:0000313" key="5">
    <source>
        <dbReference type="EMBL" id="GAA4029883.1"/>
    </source>
</evidence>